<evidence type="ECO:0000313" key="2">
    <source>
        <dbReference type="Proteomes" id="UP000265520"/>
    </source>
</evidence>
<name>A0A392RUJ8_9FABA</name>
<reference evidence="1 2" key="1">
    <citation type="journal article" date="2018" name="Front. Plant Sci.">
        <title>Red Clover (Trifolium pratense) and Zigzag Clover (T. medium) - A Picture of Genomic Similarities and Differences.</title>
        <authorList>
            <person name="Dluhosova J."/>
            <person name="Istvanek J."/>
            <person name="Nedelnik J."/>
            <person name="Repkova J."/>
        </authorList>
    </citation>
    <scope>NUCLEOTIDE SEQUENCE [LARGE SCALE GENOMIC DNA]</scope>
    <source>
        <strain evidence="2">cv. 10/8</strain>
        <tissue evidence="1">Leaf</tissue>
    </source>
</reference>
<organism evidence="1 2">
    <name type="scientific">Trifolium medium</name>
    <dbReference type="NCBI Taxonomy" id="97028"/>
    <lineage>
        <taxon>Eukaryota</taxon>
        <taxon>Viridiplantae</taxon>
        <taxon>Streptophyta</taxon>
        <taxon>Embryophyta</taxon>
        <taxon>Tracheophyta</taxon>
        <taxon>Spermatophyta</taxon>
        <taxon>Magnoliopsida</taxon>
        <taxon>eudicotyledons</taxon>
        <taxon>Gunneridae</taxon>
        <taxon>Pentapetalae</taxon>
        <taxon>rosids</taxon>
        <taxon>fabids</taxon>
        <taxon>Fabales</taxon>
        <taxon>Fabaceae</taxon>
        <taxon>Papilionoideae</taxon>
        <taxon>50 kb inversion clade</taxon>
        <taxon>NPAAA clade</taxon>
        <taxon>Hologalegina</taxon>
        <taxon>IRL clade</taxon>
        <taxon>Trifolieae</taxon>
        <taxon>Trifolium</taxon>
    </lineage>
</organism>
<comment type="caution">
    <text evidence="1">The sequence shown here is derived from an EMBL/GenBank/DDBJ whole genome shotgun (WGS) entry which is preliminary data.</text>
</comment>
<protein>
    <submittedName>
        <fullName evidence="1">Disease resistance protein</fullName>
    </submittedName>
</protein>
<keyword evidence="2" id="KW-1185">Reference proteome</keyword>
<dbReference type="EMBL" id="LXQA010265583">
    <property type="protein sequence ID" value="MCI39275.1"/>
    <property type="molecule type" value="Genomic_DNA"/>
</dbReference>
<sequence>MKLIVAEFNELLKYNLTFIDRAAEKSTVHSIKDDREIASAIESIKSKMKNLDTST</sequence>
<dbReference type="Proteomes" id="UP000265520">
    <property type="component" value="Unassembled WGS sequence"/>
</dbReference>
<proteinExistence type="predicted"/>
<dbReference type="AlphaFoldDB" id="A0A392RUJ8"/>
<feature type="non-terminal residue" evidence="1">
    <location>
        <position position="55"/>
    </location>
</feature>
<accession>A0A392RUJ8</accession>
<evidence type="ECO:0000313" key="1">
    <source>
        <dbReference type="EMBL" id="MCI39275.1"/>
    </source>
</evidence>